<comment type="caution">
    <text evidence="2">The sequence shown here is derived from an EMBL/GenBank/DDBJ whole genome shotgun (WGS) entry which is preliminary data.</text>
</comment>
<name>A0ABT5DKX6_9BACT</name>
<evidence type="ECO:0000313" key="3">
    <source>
        <dbReference type="Proteomes" id="UP001221838"/>
    </source>
</evidence>
<feature type="domain" description="FAD-binding" evidence="1">
    <location>
        <begin position="22"/>
        <end position="291"/>
    </location>
</feature>
<dbReference type="SUPFAM" id="SSF51905">
    <property type="entry name" value="FAD/NAD(P)-binding domain"/>
    <property type="match status" value="1"/>
</dbReference>
<protein>
    <submittedName>
        <fullName evidence="2">Tryptophan 7-halogenase</fullName>
    </submittedName>
</protein>
<sequence length="393" mass="42807">MSRITDPFDPAASAVTGARASYPVVVLGGGVAGLSAALTLVRAGVSACVLERTDYSPWRPGETLSPVAYAELQQLLAPEPLETEGFLASHGLEATWGSGHPHRHSFLTNPYGSGWHVERRHLDALLARQVQSLQVPLWRSTCVTHLEREGHGWRLRARTPQGPVELRCEALVDATGRSAQVARQLGVRRHSWDALCSVSVITDRPPGFQEQRLVVEATPLGWWYAAPLPQGRLILSLLSDVDVLQRQGALQPAGWSALFSTTRHLSERVGRLAGVTRLQVRRCETSRLEHAAGAGWVAVGDASAMWDPLSSSGILKGLRTGRAAARALCAALGGNSGALEDYARQEAEEFIRYLSARRAHYTLEQRWAAEDFWRRRLDAPAGLELVAADAAYT</sequence>
<dbReference type="InterPro" id="IPR050816">
    <property type="entry name" value="Flavin-dep_Halogenase_NPB"/>
</dbReference>
<dbReference type="Gene3D" id="3.50.50.60">
    <property type="entry name" value="FAD/NAD(P)-binding domain"/>
    <property type="match status" value="1"/>
</dbReference>
<dbReference type="Pfam" id="PF01494">
    <property type="entry name" value="FAD_binding_3"/>
    <property type="match status" value="1"/>
</dbReference>
<dbReference type="Gene3D" id="3.30.9.100">
    <property type="match status" value="1"/>
</dbReference>
<dbReference type="PRINTS" id="PR00420">
    <property type="entry name" value="RNGMNOXGNASE"/>
</dbReference>
<reference evidence="2 3" key="1">
    <citation type="submission" date="2022-11" db="EMBL/GenBank/DDBJ databases">
        <title>Minimal conservation of predation-associated metabolite biosynthetic gene clusters underscores biosynthetic potential of Myxococcota including descriptions for ten novel species: Archangium lansinium sp. nov., Myxococcus landrumus sp. nov., Nannocystis bai.</title>
        <authorList>
            <person name="Ahearne A."/>
            <person name="Stevens C."/>
            <person name="Dowd S."/>
        </authorList>
    </citation>
    <scope>NUCLEOTIDE SEQUENCE [LARGE SCALE GENOMIC DNA]</scope>
    <source>
        <strain evidence="2 3">NCWAL01</strain>
    </source>
</reference>
<dbReference type="Proteomes" id="UP001221838">
    <property type="component" value="Unassembled WGS sequence"/>
</dbReference>
<keyword evidence="3" id="KW-1185">Reference proteome</keyword>
<accession>A0ABT5DKX6</accession>
<dbReference type="EMBL" id="JAQNDM010000002">
    <property type="protein sequence ID" value="MDC0713773.1"/>
    <property type="molecule type" value="Genomic_DNA"/>
</dbReference>
<evidence type="ECO:0000313" key="2">
    <source>
        <dbReference type="EMBL" id="MDC0713773.1"/>
    </source>
</evidence>
<evidence type="ECO:0000259" key="1">
    <source>
        <dbReference type="Pfam" id="PF01494"/>
    </source>
</evidence>
<organism evidence="2 3">
    <name type="scientific">Stigmatella ashevillensis</name>
    <dbReference type="NCBI Taxonomy" id="2995309"/>
    <lineage>
        <taxon>Bacteria</taxon>
        <taxon>Pseudomonadati</taxon>
        <taxon>Myxococcota</taxon>
        <taxon>Myxococcia</taxon>
        <taxon>Myxococcales</taxon>
        <taxon>Cystobacterineae</taxon>
        <taxon>Archangiaceae</taxon>
        <taxon>Stigmatella</taxon>
    </lineage>
</organism>
<dbReference type="PANTHER" id="PTHR43747">
    <property type="entry name" value="FAD-BINDING PROTEIN"/>
    <property type="match status" value="1"/>
</dbReference>
<dbReference type="PANTHER" id="PTHR43747:SF1">
    <property type="entry name" value="SLR1998 PROTEIN"/>
    <property type="match status" value="1"/>
</dbReference>
<dbReference type="RefSeq" id="WP_272144186.1">
    <property type="nucleotide sequence ID" value="NZ_JAQNDM010000002.1"/>
</dbReference>
<dbReference type="InterPro" id="IPR036188">
    <property type="entry name" value="FAD/NAD-bd_sf"/>
</dbReference>
<proteinExistence type="predicted"/>
<dbReference type="InterPro" id="IPR002938">
    <property type="entry name" value="FAD-bd"/>
</dbReference>
<gene>
    <name evidence="2" type="ORF">POL68_35230</name>
</gene>